<dbReference type="EMBL" id="AYXG01000139">
    <property type="protein sequence ID" value="EWC60872.1"/>
    <property type="molecule type" value="Genomic_DNA"/>
</dbReference>
<proteinExistence type="predicted"/>
<keyword evidence="2" id="KW-1185">Reference proteome</keyword>
<accession>W7IVR9</accession>
<dbReference type="RefSeq" id="WP_200873398.1">
    <property type="nucleotide sequence ID" value="NZ_AYXG01000139.1"/>
</dbReference>
<name>W7IVR9_9PSEU</name>
<dbReference type="AlphaFoldDB" id="W7IVR9"/>
<reference evidence="1 2" key="1">
    <citation type="journal article" date="2014" name="Genome Announc.">
        <title>Draft Genome Sequence of the Antitrypanosomally Active Sponge-Associated Bacterium Actinokineospora sp. Strain EG49.</title>
        <authorList>
            <person name="Harjes J."/>
            <person name="Ryu T."/>
            <person name="Abdelmohsen U.R."/>
            <person name="Moitinho-Silva L."/>
            <person name="Horn H."/>
            <person name="Ravasi T."/>
            <person name="Hentschel U."/>
        </authorList>
    </citation>
    <scope>NUCLEOTIDE SEQUENCE [LARGE SCALE GENOMIC DNA]</scope>
    <source>
        <strain evidence="1 2">EG49</strain>
    </source>
</reference>
<organism evidence="1 2">
    <name type="scientific">Actinokineospora spheciospongiae</name>
    <dbReference type="NCBI Taxonomy" id="909613"/>
    <lineage>
        <taxon>Bacteria</taxon>
        <taxon>Bacillati</taxon>
        <taxon>Actinomycetota</taxon>
        <taxon>Actinomycetes</taxon>
        <taxon>Pseudonocardiales</taxon>
        <taxon>Pseudonocardiaceae</taxon>
        <taxon>Actinokineospora</taxon>
    </lineage>
</organism>
<gene>
    <name evidence="1" type="ORF">UO65_3802</name>
</gene>
<dbReference type="Proteomes" id="UP000019277">
    <property type="component" value="Unassembled WGS sequence"/>
</dbReference>
<evidence type="ECO:0000313" key="1">
    <source>
        <dbReference type="EMBL" id="EWC60872.1"/>
    </source>
</evidence>
<comment type="caution">
    <text evidence="1">The sequence shown here is derived from an EMBL/GenBank/DDBJ whole genome shotgun (WGS) entry which is preliminary data.</text>
</comment>
<dbReference type="NCBIfam" id="NF033521">
    <property type="entry name" value="lasso_leader_L3"/>
    <property type="match status" value="1"/>
</dbReference>
<sequence>MLSVYIAPVFEKIGGFREVTNGYPFWDNRDIFGGYTFIG</sequence>
<protein>
    <submittedName>
        <fullName evidence="1">Uncharacterized protein</fullName>
    </submittedName>
</protein>
<evidence type="ECO:0000313" key="2">
    <source>
        <dbReference type="Proteomes" id="UP000019277"/>
    </source>
</evidence>